<proteinExistence type="inferred from homology"/>
<dbReference type="GO" id="GO:0004324">
    <property type="term" value="F:ferredoxin-NADP+ reductase activity"/>
    <property type="evidence" value="ECO:0007669"/>
    <property type="project" value="UniProtKB-EC"/>
</dbReference>
<evidence type="ECO:0000313" key="10">
    <source>
        <dbReference type="EMBL" id="CDI77975.1"/>
    </source>
</evidence>
<dbReference type="Pfam" id="PF00175">
    <property type="entry name" value="NAD_binding_1"/>
    <property type="match status" value="1"/>
</dbReference>
<dbReference type="OrthoDB" id="1688044at2759"/>
<evidence type="ECO:0000256" key="1">
    <source>
        <dbReference type="ARBA" id="ARBA00001974"/>
    </source>
</evidence>
<dbReference type="OMA" id="ETWHMLF"/>
<comment type="catalytic activity">
    <reaction evidence="8">
        <text>2 reduced [2Fe-2S]-[ferredoxin] + NADP(+) + H(+) = 2 oxidized [2Fe-2S]-[ferredoxin] + NADPH</text>
        <dbReference type="Rhea" id="RHEA:20125"/>
        <dbReference type="Rhea" id="RHEA-COMP:10000"/>
        <dbReference type="Rhea" id="RHEA-COMP:10001"/>
        <dbReference type="ChEBI" id="CHEBI:15378"/>
        <dbReference type="ChEBI" id="CHEBI:33737"/>
        <dbReference type="ChEBI" id="CHEBI:33738"/>
        <dbReference type="ChEBI" id="CHEBI:57783"/>
        <dbReference type="ChEBI" id="CHEBI:58349"/>
        <dbReference type="EC" id="1.18.1.2"/>
    </reaction>
</comment>
<name>U6GCV0_EIMAC</name>
<dbReference type="PRINTS" id="PR00371">
    <property type="entry name" value="FPNCR"/>
</dbReference>
<dbReference type="Gene3D" id="2.40.30.10">
    <property type="entry name" value="Translation factors"/>
    <property type="match status" value="1"/>
</dbReference>
<dbReference type="VEuPathDB" id="ToxoDB:EAH_00028650"/>
<dbReference type="RefSeq" id="XP_013251745.1">
    <property type="nucleotide sequence ID" value="XM_013396291.1"/>
</dbReference>
<organism evidence="10 11">
    <name type="scientific">Eimeria acervulina</name>
    <name type="common">Coccidian parasite</name>
    <dbReference type="NCBI Taxonomy" id="5801"/>
    <lineage>
        <taxon>Eukaryota</taxon>
        <taxon>Sar</taxon>
        <taxon>Alveolata</taxon>
        <taxon>Apicomplexa</taxon>
        <taxon>Conoidasida</taxon>
        <taxon>Coccidia</taxon>
        <taxon>Eucoccidiorida</taxon>
        <taxon>Eimeriorina</taxon>
        <taxon>Eimeriidae</taxon>
        <taxon>Eimeria</taxon>
    </lineage>
</organism>
<sequence length="347" mass="37617">MLWLKAEHKKQTTTALEAAATLTKPPLNLFSRFSPLKVRLEHRELASSYSAYVSPVGSDPGPVGSPAAGDGLGIDVHHLVFSYDPTAVSKETQQPFRYLEGQSVSFVNLRDTRNKQTETPVSVSKPRLYSVASSPLAPDEGLPHSFSLCVKRHRYRDVNGQGDPSKDGLCSSLLCSAPIGTEFEVGGPVGASLLLPQDRDVPLVFACTGTGVAPLRSFLRRIVAEGRPGPVLAYVGAATAASLPYAREWAALQKLLPPSLLRLQFALSREAQAPDGGRLYVQHLMERDGDMLLQLLHEGAFVYICGRKDMLPPIKAALQAAAARNNLDSAAFFKSLIAAKRWRAEVY</sequence>
<dbReference type="GeneID" id="25270935"/>
<keyword evidence="6" id="KW-0521">NADP</keyword>
<feature type="domain" description="FAD-binding FR-type" evidence="9">
    <location>
        <begin position="33"/>
        <end position="195"/>
    </location>
</feature>
<evidence type="ECO:0000256" key="4">
    <source>
        <dbReference type="ARBA" id="ARBA00022630"/>
    </source>
</evidence>
<evidence type="ECO:0000256" key="2">
    <source>
        <dbReference type="ARBA" id="ARBA00008312"/>
    </source>
</evidence>
<dbReference type="InterPro" id="IPR017938">
    <property type="entry name" value="Riboflavin_synthase-like_b-brl"/>
</dbReference>
<dbReference type="AlphaFoldDB" id="U6GCV0"/>
<dbReference type="InterPro" id="IPR001433">
    <property type="entry name" value="OxRdtase_FAD/NAD-bd"/>
</dbReference>
<dbReference type="EC" id="1.18.1.2" evidence="3"/>
<comment type="cofactor">
    <cofactor evidence="1">
        <name>FAD</name>
        <dbReference type="ChEBI" id="CHEBI:57692"/>
    </cofactor>
</comment>
<dbReference type="InterPro" id="IPR015701">
    <property type="entry name" value="FNR"/>
</dbReference>
<dbReference type="SUPFAM" id="SSF63380">
    <property type="entry name" value="Riboflavin synthase domain-like"/>
    <property type="match status" value="1"/>
</dbReference>
<evidence type="ECO:0000259" key="9">
    <source>
        <dbReference type="PROSITE" id="PS51384"/>
    </source>
</evidence>
<evidence type="ECO:0000256" key="5">
    <source>
        <dbReference type="ARBA" id="ARBA00022827"/>
    </source>
</evidence>
<gene>
    <name evidence="10" type="ORF">EAH_00028650</name>
</gene>
<keyword evidence="5" id="KW-0274">FAD</keyword>
<dbReference type="PROSITE" id="PS51384">
    <property type="entry name" value="FAD_FR"/>
    <property type="match status" value="1"/>
</dbReference>
<dbReference type="SUPFAM" id="SSF52343">
    <property type="entry name" value="Ferredoxin reductase-like, C-terminal NADP-linked domain"/>
    <property type="match status" value="1"/>
</dbReference>
<keyword evidence="11" id="KW-1185">Reference proteome</keyword>
<keyword evidence="4" id="KW-0285">Flavoprotein</keyword>
<reference evidence="10" key="1">
    <citation type="submission" date="2013-10" db="EMBL/GenBank/DDBJ databases">
        <title>Genomic analysis of the causative agents of coccidiosis in chickens.</title>
        <authorList>
            <person name="Reid A.J."/>
            <person name="Blake D."/>
            <person name="Billington K."/>
            <person name="Browne H."/>
            <person name="Dunn M."/>
            <person name="Hung S."/>
            <person name="Kawahara F."/>
            <person name="Miranda-Saavedra D."/>
            <person name="Mourier T."/>
            <person name="Nagra H."/>
            <person name="Otto T.D."/>
            <person name="Rawlings N."/>
            <person name="Sanchez A."/>
            <person name="Sanders M."/>
            <person name="Subramaniam C."/>
            <person name="Tay Y."/>
            <person name="Dear P."/>
            <person name="Doerig C."/>
            <person name="Gruber A."/>
            <person name="Parkinson J."/>
            <person name="Shirley M."/>
            <person name="Wan K.L."/>
            <person name="Berriman M."/>
            <person name="Tomley F."/>
            <person name="Pain A."/>
        </authorList>
    </citation>
    <scope>NUCLEOTIDE SEQUENCE</scope>
    <source>
        <strain evidence="10">Houghton</strain>
    </source>
</reference>
<dbReference type="InterPro" id="IPR001709">
    <property type="entry name" value="Flavoprot_Pyr_Nucl_cyt_Rdtase"/>
</dbReference>
<accession>U6GCV0</accession>
<evidence type="ECO:0000256" key="7">
    <source>
        <dbReference type="ARBA" id="ARBA00023002"/>
    </source>
</evidence>
<dbReference type="PANTHER" id="PTHR43314">
    <property type="match status" value="1"/>
</dbReference>
<reference evidence="10" key="2">
    <citation type="submission" date="2013-10" db="EMBL/GenBank/DDBJ databases">
        <authorList>
            <person name="Aslett M."/>
        </authorList>
    </citation>
    <scope>NUCLEOTIDE SEQUENCE</scope>
    <source>
        <strain evidence="10">Houghton</strain>
    </source>
</reference>
<dbReference type="InterPro" id="IPR017927">
    <property type="entry name" value="FAD-bd_FR_type"/>
</dbReference>
<protein>
    <recommendedName>
        <fullName evidence="3">ferredoxin--NADP(+) reductase</fullName>
        <ecNumber evidence="3">1.18.1.2</ecNumber>
    </recommendedName>
</protein>
<evidence type="ECO:0000256" key="3">
    <source>
        <dbReference type="ARBA" id="ARBA00013223"/>
    </source>
</evidence>
<dbReference type="Proteomes" id="UP000018050">
    <property type="component" value="Unassembled WGS sequence"/>
</dbReference>
<dbReference type="InterPro" id="IPR039261">
    <property type="entry name" value="FNR_nucleotide-bd"/>
</dbReference>
<evidence type="ECO:0000256" key="8">
    <source>
        <dbReference type="ARBA" id="ARBA00047776"/>
    </source>
</evidence>
<evidence type="ECO:0000313" key="11">
    <source>
        <dbReference type="Proteomes" id="UP000018050"/>
    </source>
</evidence>
<comment type="similarity">
    <text evidence="2">Belongs to the ferredoxin--NADP reductase type 1 family.</text>
</comment>
<evidence type="ECO:0000256" key="6">
    <source>
        <dbReference type="ARBA" id="ARBA00022857"/>
    </source>
</evidence>
<keyword evidence="7" id="KW-0560">Oxidoreductase</keyword>
<dbReference type="EMBL" id="HG670783">
    <property type="protein sequence ID" value="CDI77975.1"/>
    <property type="molecule type" value="Genomic_DNA"/>
</dbReference>
<dbReference type="Gene3D" id="3.40.50.80">
    <property type="entry name" value="Nucleotide-binding domain of ferredoxin-NADP reductase (FNR) module"/>
    <property type="match status" value="1"/>
</dbReference>